<keyword evidence="2" id="KW-1185">Reference proteome</keyword>
<evidence type="ECO:0000313" key="2">
    <source>
        <dbReference type="Proteomes" id="UP000287144"/>
    </source>
</evidence>
<reference evidence="1 2" key="1">
    <citation type="submission" date="2017-06" db="EMBL/GenBank/DDBJ databases">
        <title>Comparative genomic analysis of Ambrosia Fusariam Clade fungi.</title>
        <authorList>
            <person name="Stajich J.E."/>
            <person name="Carrillo J."/>
            <person name="Kijimoto T."/>
            <person name="Eskalen A."/>
            <person name="O'Donnell K."/>
            <person name="Kasson M."/>
        </authorList>
    </citation>
    <scope>NUCLEOTIDE SEQUENCE [LARGE SCALE GENOMIC DNA]</scope>
    <source>
        <strain evidence="1 2">NRRL62579</strain>
    </source>
</reference>
<dbReference type="AlphaFoldDB" id="A0A428RER2"/>
<proteinExistence type="predicted"/>
<organism evidence="1 2">
    <name type="scientific">Fusarium oligoseptatum</name>
    <dbReference type="NCBI Taxonomy" id="2604345"/>
    <lineage>
        <taxon>Eukaryota</taxon>
        <taxon>Fungi</taxon>
        <taxon>Dikarya</taxon>
        <taxon>Ascomycota</taxon>
        <taxon>Pezizomycotina</taxon>
        <taxon>Sordariomycetes</taxon>
        <taxon>Hypocreomycetidae</taxon>
        <taxon>Hypocreales</taxon>
        <taxon>Nectriaceae</taxon>
        <taxon>Fusarium</taxon>
        <taxon>Fusarium solani species complex</taxon>
    </lineage>
</organism>
<gene>
    <name evidence="1" type="ORF">CEP52_017809</name>
</gene>
<protein>
    <submittedName>
        <fullName evidence="1">Uncharacterized protein</fullName>
    </submittedName>
</protein>
<dbReference type="Proteomes" id="UP000287144">
    <property type="component" value="Unassembled WGS sequence"/>
</dbReference>
<name>A0A428RER2_9HYPO</name>
<comment type="caution">
    <text evidence="1">The sequence shown here is derived from an EMBL/GenBank/DDBJ whole genome shotgun (WGS) entry which is preliminary data.</text>
</comment>
<accession>A0A428RER2</accession>
<evidence type="ECO:0000313" key="1">
    <source>
        <dbReference type="EMBL" id="RSL76029.1"/>
    </source>
</evidence>
<sequence length="141" mass="15752">MTSALISASWKTISFPDLCPRKRHSKIHEAIEDLSRFWESLDGSGKLDDSGSSCVFGCTYMAMGIQLELKRESDLAASYEAEAKACFEKALRNSSQYAVRVSTNGIATNGNVEEETWSQLEQWLRNYSLWFVNRGVGIGGR</sequence>
<dbReference type="EMBL" id="NKCK01000974">
    <property type="protein sequence ID" value="RSL76029.1"/>
    <property type="molecule type" value="Genomic_DNA"/>
</dbReference>